<gene>
    <name evidence="1" type="ORF">HG15A2_04760</name>
</gene>
<dbReference type="AlphaFoldDB" id="A0A517MQQ4"/>
<accession>A0A517MQQ4</accession>
<proteinExistence type="predicted"/>
<dbReference type="RefSeq" id="WP_145057411.1">
    <property type="nucleotide sequence ID" value="NZ_CP036263.1"/>
</dbReference>
<protein>
    <submittedName>
        <fullName evidence="1">Uncharacterized protein</fullName>
    </submittedName>
</protein>
<reference evidence="1 2" key="1">
    <citation type="submission" date="2019-02" db="EMBL/GenBank/DDBJ databases">
        <title>Deep-cultivation of Planctomycetes and their phenomic and genomic characterization uncovers novel biology.</title>
        <authorList>
            <person name="Wiegand S."/>
            <person name="Jogler M."/>
            <person name="Boedeker C."/>
            <person name="Pinto D."/>
            <person name="Vollmers J."/>
            <person name="Rivas-Marin E."/>
            <person name="Kohn T."/>
            <person name="Peeters S.H."/>
            <person name="Heuer A."/>
            <person name="Rast P."/>
            <person name="Oberbeckmann S."/>
            <person name="Bunk B."/>
            <person name="Jeske O."/>
            <person name="Meyerdierks A."/>
            <person name="Storesund J.E."/>
            <person name="Kallscheuer N."/>
            <person name="Luecker S."/>
            <person name="Lage O.M."/>
            <person name="Pohl T."/>
            <person name="Merkel B.J."/>
            <person name="Hornburger P."/>
            <person name="Mueller R.-W."/>
            <person name="Bruemmer F."/>
            <person name="Labrenz M."/>
            <person name="Spormann A.M."/>
            <person name="Op den Camp H."/>
            <person name="Overmann J."/>
            <person name="Amann R."/>
            <person name="Jetten M.S.M."/>
            <person name="Mascher T."/>
            <person name="Medema M.H."/>
            <person name="Devos D.P."/>
            <person name="Kaster A.-K."/>
            <person name="Ovreas L."/>
            <person name="Rohde M."/>
            <person name="Galperin M.Y."/>
            <person name="Jogler C."/>
        </authorList>
    </citation>
    <scope>NUCLEOTIDE SEQUENCE [LARGE SCALE GENOMIC DNA]</scope>
    <source>
        <strain evidence="1 2">HG15A2</strain>
    </source>
</reference>
<keyword evidence="2" id="KW-1185">Reference proteome</keyword>
<evidence type="ECO:0000313" key="2">
    <source>
        <dbReference type="Proteomes" id="UP000319852"/>
    </source>
</evidence>
<evidence type="ECO:0000313" key="1">
    <source>
        <dbReference type="EMBL" id="QDS97216.1"/>
    </source>
</evidence>
<dbReference type="KEGG" id="amob:HG15A2_04760"/>
<sequence>MAISIPQFAALLDQQRVRYDIDETKGTATIHFNNHESFVIRLSRDGRTLQFTSSQLADLRSLSPAQRQQLQRKFASVNRRIRPGRYRCQTSLTAQATVHLGDQPLQAKSLVKHFGLVLGLTQLFHAGMNPAAIPQYSRLAALRRYLSLTRQRFDIPLSQPKKNF</sequence>
<dbReference type="EMBL" id="CP036263">
    <property type="protein sequence ID" value="QDS97216.1"/>
    <property type="molecule type" value="Genomic_DNA"/>
</dbReference>
<name>A0A517MQQ4_9BACT</name>
<dbReference type="Proteomes" id="UP000319852">
    <property type="component" value="Chromosome"/>
</dbReference>
<organism evidence="1 2">
    <name type="scientific">Adhaeretor mobilis</name>
    <dbReference type="NCBI Taxonomy" id="1930276"/>
    <lineage>
        <taxon>Bacteria</taxon>
        <taxon>Pseudomonadati</taxon>
        <taxon>Planctomycetota</taxon>
        <taxon>Planctomycetia</taxon>
        <taxon>Pirellulales</taxon>
        <taxon>Lacipirellulaceae</taxon>
        <taxon>Adhaeretor</taxon>
    </lineage>
</organism>